<keyword evidence="1" id="KW-0677">Repeat</keyword>
<dbReference type="Gene3D" id="1.25.40.20">
    <property type="entry name" value="Ankyrin repeat-containing domain"/>
    <property type="match status" value="1"/>
</dbReference>
<evidence type="ECO:0000256" key="1">
    <source>
        <dbReference type="ARBA" id="ARBA00022737"/>
    </source>
</evidence>
<evidence type="ECO:0000256" key="2">
    <source>
        <dbReference type="ARBA" id="ARBA00023043"/>
    </source>
</evidence>
<dbReference type="PROSITE" id="PS50297">
    <property type="entry name" value="ANK_REP_REGION"/>
    <property type="match status" value="3"/>
</dbReference>
<dbReference type="GO" id="GO:0008270">
    <property type="term" value="F:zinc ion binding"/>
    <property type="evidence" value="ECO:0007669"/>
    <property type="project" value="InterPro"/>
</dbReference>
<name>A0A8H3I6W9_9LECA</name>
<feature type="repeat" description="ANK" evidence="4">
    <location>
        <begin position="340"/>
        <end position="372"/>
    </location>
</feature>
<feature type="repeat" description="ANK" evidence="4">
    <location>
        <begin position="407"/>
        <end position="441"/>
    </location>
</feature>
<feature type="region of interest" description="Disordered" evidence="5">
    <location>
        <begin position="75"/>
        <end position="115"/>
    </location>
</feature>
<dbReference type="SUPFAM" id="SSF57701">
    <property type="entry name" value="Zn2/Cys6 DNA-binding domain"/>
    <property type="match status" value="1"/>
</dbReference>
<dbReference type="PANTHER" id="PTHR24198">
    <property type="entry name" value="ANKYRIN REPEAT AND PROTEIN KINASE DOMAIN-CONTAINING PROTEIN"/>
    <property type="match status" value="1"/>
</dbReference>
<protein>
    <submittedName>
        <fullName evidence="6">Uncharacterized protein</fullName>
    </submittedName>
</protein>
<dbReference type="InterPro" id="IPR001138">
    <property type="entry name" value="Zn2Cys6_DnaBD"/>
</dbReference>
<dbReference type="SMART" id="SM00248">
    <property type="entry name" value="ANK"/>
    <property type="match status" value="3"/>
</dbReference>
<dbReference type="AlphaFoldDB" id="A0A8H3I6W9"/>
<keyword evidence="7" id="KW-1185">Reference proteome</keyword>
<dbReference type="InterPro" id="IPR036864">
    <property type="entry name" value="Zn2-C6_fun-type_DNA-bd_sf"/>
</dbReference>
<dbReference type="CDD" id="cd00067">
    <property type="entry name" value="GAL4"/>
    <property type="match status" value="1"/>
</dbReference>
<sequence length="483" mass="54091">MSNSLGPETNTRDTQKCSACRHRKKKCIPHDRDWENSRQKCAFCETHGLPCGPNVKYGEDPAVIRRRVVVSENASAVGSNQTRERHPEGSTVVSAPTIPAPAARRERRRNEALPDAGRVENETEHFGTTFIGDVEEKAFSKLHEFHALGNTLSYVSQPAFVYCPAHGARQPYHDLSIEEKLHDLFINIYAIAVEANARNESHMVRWILLELVYALDQYPQLLDSRKKHILLKIARVFQGLGHHWIYEHTLLKIAGMHKYSALPSQEDPYHLLANSFRASSMSIRPVLVDRWNETVGGNCVDSNLIVPSLLAAVQHRSPYIILALLVNPQVRANIDERDLNGWTALYTAVANGDEPCCMALLLNGADANTRDYHGHTVLEVAVKGGYLNIVETLIKYKANVNPDLTSCSSPPLHAAIESGQFHHKIVDHLLQSGARVDLRRLYDSKHAIDIAADLGYHELAERMILSLNHTFPVRGSFMSQILP</sequence>
<proteinExistence type="predicted"/>
<reference evidence="6" key="1">
    <citation type="submission" date="2021-03" db="EMBL/GenBank/DDBJ databases">
        <authorList>
            <person name="Tagirdzhanova G."/>
        </authorList>
    </citation>
    <scope>NUCLEOTIDE SEQUENCE</scope>
</reference>
<dbReference type="InterPro" id="IPR002110">
    <property type="entry name" value="Ankyrin_rpt"/>
</dbReference>
<evidence type="ECO:0000256" key="4">
    <source>
        <dbReference type="PROSITE-ProRule" id="PRU00023"/>
    </source>
</evidence>
<dbReference type="OrthoDB" id="341259at2759"/>
<dbReference type="EMBL" id="CAJPDT010000018">
    <property type="protein sequence ID" value="CAF9917152.1"/>
    <property type="molecule type" value="Genomic_DNA"/>
</dbReference>
<dbReference type="PANTHER" id="PTHR24198:SF165">
    <property type="entry name" value="ANKYRIN REPEAT-CONTAINING PROTEIN-RELATED"/>
    <property type="match status" value="1"/>
</dbReference>
<dbReference type="Proteomes" id="UP000664534">
    <property type="component" value="Unassembled WGS sequence"/>
</dbReference>
<evidence type="ECO:0000313" key="6">
    <source>
        <dbReference type="EMBL" id="CAF9917152.1"/>
    </source>
</evidence>
<dbReference type="Pfam" id="PF12796">
    <property type="entry name" value="Ank_2"/>
    <property type="match status" value="1"/>
</dbReference>
<organism evidence="6 7">
    <name type="scientific">Imshaugia aleurites</name>
    <dbReference type="NCBI Taxonomy" id="172621"/>
    <lineage>
        <taxon>Eukaryota</taxon>
        <taxon>Fungi</taxon>
        <taxon>Dikarya</taxon>
        <taxon>Ascomycota</taxon>
        <taxon>Pezizomycotina</taxon>
        <taxon>Lecanoromycetes</taxon>
        <taxon>OSLEUM clade</taxon>
        <taxon>Lecanoromycetidae</taxon>
        <taxon>Lecanorales</taxon>
        <taxon>Lecanorineae</taxon>
        <taxon>Parmeliaceae</taxon>
        <taxon>Imshaugia</taxon>
    </lineage>
</organism>
<dbReference type="InterPro" id="IPR036770">
    <property type="entry name" value="Ankyrin_rpt-contain_sf"/>
</dbReference>
<evidence type="ECO:0000256" key="3">
    <source>
        <dbReference type="ARBA" id="ARBA00023242"/>
    </source>
</evidence>
<keyword evidence="2 4" id="KW-0040">ANK repeat</keyword>
<keyword evidence="3" id="KW-0539">Nucleus</keyword>
<dbReference type="PROSITE" id="PS50088">
    <property type="entry name" value="ANK_REPEAT"/>
    <property type="match status" value="3"/>
</dbReference>
<gene>
    <name evidence="6" type="ORF">IMSHALPRED_003477</name>
</gene>
<accession>A0A8H3I6W9</accession>
<comment type="caution">
    <text evidence="6">The sequence shown here is derived from an EMBL/GenBank/DDBJ whole genome shotgun (WGS) entry which is preliminary data.</text>
</comment>
<evidence type="ECO:0000313" key="7">
    <source>
        <dbReference type="Proteomes" id="UP000664534"/>
    </source>
</evidence>
<feature type="repeat" description="ANK" evidence="4">
    <location>
        <begin position="373"/>
        <end position="401"/>
    </location>
</feature>
<dbReference type="GO" id="GO:0000981">
    <property type="term" value="F:DNA-binding transcription factor activity, RNA polymerase II-specific"/>
    <property type="evidence" value="ECO:0007669"/>
    <property type="project" value="InterPro"/>
</dbReference>
<dbReference type="SUPFAM" id="SSF48403">
    <property type="entry name" value="Ankyrin repeat"/>
    <property type="match status" value="1"/>
</dbReference>
<evidence type="ECO:0000256" key="5">
    <source>
        <dbReference type="SAM" id="MobiDB-lite"/>
    </source>
</evidence>